<dbReference type="Pfam" id="PF07331">
    <property type="entry name" value="TctB"/>
    <property type="match status" value="1"/>
</dbReference>
<keyword evidence="4" id="KW-1185">Reference proteome</keyword>
<proteinExistence type="predicted"/>
<reference evidence="3 4" key="1">
    <citation type="journal article" date="2011" name="Syst. Appl. Microbiol.">
        <title>Defluviimonas denitrificans gen. nov., sp. nov., and Pararhodobacter aggregans gen. nov., sp. nov., non-phototrophic Rhodobacteraceae from the biofilter of a marine aquaculture.</title>
        <authorList>
            <person name="Foesel B.U."/>
            <person name="Drake H.L."/>
            <person name="Schramm A."/>
        </authorList>
    </citation>
    <scope>NUCLEOTIDE SEQUENCE [LARGE SCALE GENOMIC DNA]</scope>
    <source>
        <strain evidence="3 4">D1-19</strain>
    </source>
</reference>
<accession>A0A2T7USA1</accession>
<keyword evidence="1" id="KW-0812">Transmembrane</keyword>
<feature type="domain" description="DUF1468" evidence="2">
    <location>
        <begin position="41"/>
        <end position="174"/>
    </location>
</feature>
<dbReference type="Proteomes" id="UP000244810">
    <property type="component" value="Unassembled WGS sequence"/>
</dbReference>
<dbReference type="InterPro" id="IPR009936">
    <property type="entry name" value="DUF1468"/>
</dbReference>
<dbReference type="AlphaFoldDB" id="A0A2T7USA1"/>
<keyword evidence="1" id="KW-1133">Transmembrane helix</keyword>
<feature type="transmembrane region" description="Helical" evidence="1">
    <location>
        <begin position="113"/>
        <end position="143"/>
    </location>
</feature>
<organism evidence="3 4">
    <name type="scientific">Pararhodobacter aggregans</name>
    <dbReference type="NCBI Taxonomy" id="404875"/>
    <lineage>
        <taxon>Bacteria</taxon>
        <taxon>Pseudomonadati</taxon>
        <taxon>Pseudomonadota</taxon>
        <taxon>Alphaproteobacteria</taxon>
        <taxon>Rhodobacterales</taxon>
        <taxon>Paracoccaceae</taxon>
        <taxon>Pararhodobacter</taxon>
    </lineage>
</organism>
<dbReference type="EMBL" id="QDDR01000005">
    <property type="protein sequence ID" value="PVE47509.1"/>
    <property type="molecule type" value="Genomic_DNA"/>
</dbReference>
<keyword evidence="1" id="KW-0472">Membrane</keyword>
<protein>
    <recommendedName>
        <fullName evidence="2">DUF1468 domain-containing protein</fullName>
    </recommendedName>
</protein>
<evidence type="ECO:0000313" key="3">
    <source>
        <dbReference type="EMBL" id="PVE47509.1"/>
    </source>
</evidence>
<feature type="transmembrane region" description="Helical" evidence="1">
    <location>
        <begin position="36"/>
        <end position="54"/>
    </location>
</feature>
<gene>
    <name evidence="3" type="ORF">DDE23_11770</name>
</gene>
<feature type="transmembrane region" description="Helical" evidence="1">
    <location>
        <begin position="149"/>
        <end position="171"/>
    </location>
</feature>
<sequence>MHEPGVGGQGSPTLLHEGPDARVQGTREVLLSRIKAVDILAGGFVVLIGVLAIVESTSFDMGTSRRIGPGYFPFYVGVLMVLLGLVIAVENLWTRTASDFGWSLPPMRSPFLILAAVAAFAVMIERFGMFPSIFVAVFLGSLADTNTSIWQKLTISVAVPAVCVAIFKYGLSLNVDVIRWRP</sequence>
<evidence type="ECO:0000256" key="1">
    <source>
        <dbReference type="SAM" id="Phobius"/>
    </source>
</evidence>
<comment type="caution">
    <text evidence="3">The sequence shown here is derived from an EMBL/GenBank/DDBJ whole genome shotgun (WGS) entry which is preliminary data.</text>
</comment>
<evidence type="ECO:0000313" key="4">
    <source>
        <dbReference type="Proteomes" id="UP000244810"/>
    </source>
</evidence>
<evidence type="ECO:0000259" key="2">
    <source>
        <dbReference type="Pfam" id="PF07331"/>
    </source>
</evidence>
<name>A0A2T7USA1_9RHOB</name>
<feature type="transmembrane region" description="Helical" evidence="1">
    <location>
        <begin position="74"/>
        <end position="93"/>
    </location>
</feature>